<gene>
    <name evidence="9" type="ORF">METZ01_LOCUS511534</name>
</gene>
<dbReference type="GO" id="GO:0005737">
    <property type="term" value="C:cytoplasm"/>
    <property type="evidence" value="ECO:0007669"/>
    <property type="project" value="TreeGrafter"/>
</dbReference>
<dbReference type="PANTHER" id="PTHR24960">
    <property type="entry name" value="PHOTOSYSTEM I IRON-SULFUR CENTER-RELATED"/>
    <property type="match status" value="1"/>
</dbReference>
<dbReference type="NCBIfam" id="NF033683">
    <property type="entry name" value="di_4Fe-4S_YfhL"/>
    <property type="match status" value="1"/>
</dbReference>
<sequence length="84" mass="9355">MALLINEDCVNCGVCEPECPNEAISEGDDIFVIEWEHCTECVGWYEEPQCVEVCPVDCIPKDPEHVETNEELLEKKESLVNGGG</sequence>
<dbReference type="Gene3D" id="3.30.70.20">
    <property type="match status" value="1"/>
</dbReference>
<comment type="cofactor">
    <cofactor evidence="1">
        <name>[4Fe-4S] cluster</name>
        <dbReference type="ChEBI" id="CHEBI:49883"/>
    </cofactor>
</comment>
<reference evidence="9" key="1">
    <citation type="submission" date="2018-05" db="EMBL/GenBank/DDBJ databases">
        <authorList>
            <person name="Lanie J.A."/>
            <person name="Ng W.-L."/>
            <person name="Kazmierczak K.M."/>
            <person name="Andrzejewski T.M."/>
            <person name="Davidsen T.M."/>
            <person name="Wayne K.J."/>
            <person name="Tettelin H."/>
            <person name="Glass J.I."/>
            <person name="Rusch D."/>
            <person name="Podicherti R."/>
            <person name="Tsui H.-C.T."/>
            <person name="Winkler M.E."/>
        </authorList>
    </citation>
    <scope>NUCLEOTIDE SEQUENCE</scope>
</reference>
<evidence type="ECO:0000256" key="2">
    <source>
        <dbReference type="ARBA" id="ARBA00022448"/>
    </source>
</evidence>
<evidence type="ECO:0000256" key="3">
    <source>
        <dbReference type="ARBA" id="ARBA00022485"/>
    </source>
</evidence>
<dbReference type="PANTHER" id="PTHR24960:SF79">
    <property type="entry name" value="PHOTOSYSTEM I IRON-SULFUR CENTER"/>
    <property type="match status" value="1"/>
</dbReference>
<feature type="domain" description="4Fe-4S ferredoxin-type" evidence="8">
    <location>
        <begin position="31"/>
        <end position="64"/>
    </location>
</feature>
<protein>
    <recommendedName>
        <fullName evidence="8">4Fe-4S ferredoxin-type domain-containing protein</fullName>
    </recommendedName>
</protein>
<evidence type="ECO:0000256" key="4">
    <source>
        <dbReference type="ARBA" id="ARBA00022723"/>
    </source>
</evidence>
<evidence type="ECO:0000256" key="5">
    <source>
        <dbReference type="ARBA" id="ARBA00022982"/>
    </source>
</evidence>
<keyword evidence="7" id="KW-0411">Iron-sulfur</keyword>
<keyword evidence="2" id="KW-0813">Transport</keyword>
<dbReference type="InterPro" id="IPR050157">
    <property type="entry name" value="PSI_iron-sulfur_center"/>
</dbReference>
<proteinExistence type="predicted"/>
<dbReference type="InterPro" id="IPR047927">
    <property type="entry name" value="YfhL-like"/>
</dbReference>
<evidence type="ECO:0000256" key="1">
    <source>
        <dbReference type="ARBA" id="ARBA00001966"/>
    </source>
</evidence>
<dbReference type="GO" id="GO:0046872">
    <property type="term" value="F:metal ion binding"/>
    <property type="evidence" value="ECO:0007669"/>
    <property type="project" value="UniProtKB-KW"/>
</dbReference>
<dbReference type="AlphaFoldDB" id="A0A383EQT0"/>
<dbReference type="EMBL" id="UINC01227690">
    <property type="protein sequence ID" value="SVE58680.1"/>
    <property type="molecule type" value="Genomic_DNA"/>
</dbReference>
<evidence type="ECO:0000259" key="8">
    <source>
        <dbReference type="PROSITE" id="PS51379"/>
    </source>
</evidence>
<dbReference type="InterPro" id="IPR017900">
    <property type="entry name" value="4Fe4S_Fe_S_CS"/>
</dbReference>
<dbReference type="FunFam" id="3.30.70.20:FF:000045">
    <property type="entry name" value="Ferredoxin, 4Fe-4S"/>
    <property type="match status" value="1"/>
</dbReference>
<keyword evidence="6" id="KW-0408">Iron</keyword>
<keyword evidence="3" id="KW-0004">4Fe-4S</keyword>
<organism evidence="9">
    <name type="scientific">marine metagenome</name>
    <dbReference type="NCBI Taxonomy" id="408172"/>
    <lineage>
        <taxon>unclassified sequences</taxon>
        <taxon>metagenomes</taxon>
        <taxon>ecological metagenomes</taxon>
    </lineage>
</organism>
<dbReference type="GO" id="GO:0051539">
    <property type="term" value="F:4 iron, 4 sulfur cluster binding"/>
    <property type="evidence" value="ECO:0007669"/>
    <property type="project" value="UniProtKB-KW"/>
</dbReference>
<name>A0A383EQT0_9ZZZZ</name>
<keyword evidence="4" id="KW-0479">Metal-binding</keyword>
<dbReference type="Pfam" id="PF00037">
    <property type="entry name" value="Fer4"/>
    <property type="match status" value="1"/>
</dbReference>
<evidence type="ECO:0000256" key="6">
    <source>
        <dbReference type="ARBA" id="ARBA00023004"/>
    </source>
</evidence>
<accession>A0A383EQT0</accession>
<dbReference type="InterPro" id="IPR017896">
    <property type="entry name" value="4Fe4S_Fe-S-bd"/>
</dbReference>
<evidence type="ECO:0000256" key="7">
    <source>
        <dbReference type="ARBA" id="ARBA00023014"/>
    </source>
</evidence>
<keyword evidence="5" id="KW-0249">Electron transport</keyword>
<dbReference type="PROSITE" id="PS51379">
    <property type="entry name" value="4FE4S_FER_2"/>
    <property type="match status" value="2"/>
</dbReference>
<dbReference type="SUPFAM" id="SSF54862">
    <property type="entry name" value="4Fe-4S ferredoxins"/>
    <property type="match status" value="1"/>
</dbReference>
<dbReference type="PROSITE" id="PS00198">
    <property type="entry name" value="4FE4S_FER_1"/>
    <property type="match status" value="1"/>
</dbReference>
<evidence type="ECO:0000313" key="9">
    <source>
        <dbReference type="EMBL" id="SVE58680.1"/>
    </source>
</evidence>
<feature type="domain" description="4Fe-4S ferredoxin-type" evidence="8">
    <location>
        <begin position="1"/>
        <end position="29"/>
    </location>
</feature>